<reference evidence="1 2" key="1">
    <citation type="submission" date="2023-01" db="EMBL/GenBank/DDBJ databases">
        <authorList>
            <person name="Whitehead M."/>
        </authorList>
    </citation>
    <scope>NUCLEOTIDE SEQUENCE [LARGE SCALE GENOMIC DNA]</scope>
</reference>
<comment type="caution">
    <text evidence="1">The sequence shown here is derived from an EMBL/GenBank/DDBJ whole genome shotgun (WGS) entry which is preliminary data.</text>
</comment>
<evidence type="ECO:0000313" key="2">
    <source>
        <dbReference type="Proteomes" id="UP001160148"/>
    </source>
</evidence>
<gene>
    <name evidence="1" type="ORF">MEUPH1_LOCUS14800</name>
</gene>
<accession>A0AAV0WV39</accession>
<name>A0AAV0WV39_9HEMI</name>
<organism evidence="1 2">
    <name type="scientific">Macrosiphum euphorbiae</name>
    <name type="common">potato aphid</name>
    <dbReference type="NCBI Taxonomy" id="13131"/>
    <lineage>
        <taxon>Eukaryota</taxon>
        <taxon>Metazoa</taxon>
        <taxon>Ecdysozoa</taxon>
        <taxon>Arthropoda</taxon>
        <taxon>Hexapoda</taxon>
        <taxon>Insecta</taxon>
        <taxon>Pterygota</taxon>
        <taxon>Neoptera</taxon>
        <taxon>Paraneoptera</taxon>
        <taxon>Hemiptera</taxon>
        <taxon>Sternorrhyncha</taxon>
        <taxon>Aphidomorpha</taxon>
        <taxon>Aphidoidea</taxon>
        <taxon>Aphididae</taxon>
        <taxon>Macrosiphini</taxon>
        <taxon>Macrosiphum</taxon>
    </lineage>
</organism>
<dbReference type="EMBL" id="CARXXK010000002">
    <property type="protein sequence ID" value="CAI6359382.1"/>
    <property type="molecule type" value="Genomic_DNA"/>
</dbReference>
<dbReference type="AlphaFoldDB" id="A0AAV0WV39"/>
<proteinExistence type="predicted"/>
<keyword evidence="2" id="KW-1185">Reference proteome</keyword>
<evidence type="ECO:0000313" key="1">
    <source>
        <dbReference type="EMBL" id="CAI6359382.1"/>
    </source>
</evidence>
<sequence length="112" mass="11856">MLSNPGKTVSIYTIPAIVSQIMSSAFTQANIVSGFKNAGIYPLNSDIFGDDDFLCSAVTDREENSTPQLPELSSISPITTSLNNAITISSPVFTVSIPAQAFPSTSRESLIP</sequence>
<protein>
    <submittedName>
        <fullName evidence="1">Uncharacterized protein</fullName>
    </submittedName>
</protein>
<dbReference type="Proteomes" id="UP001160148">
    <property type="component" value="Unassembled WGS sequence"/>
</dbReference>